<name>A0ACC3MQB2_9PEZI</name>
<comment type="caution">
    <text evidence="1">The sequence shown here is derived from an EMBL/GenBank/DDBJ whole genome shotgun (WGS) entry which is preliminary data.</text>
</comment>
<dbReference type="Proteomes" id="UP001281147">
    <property type="component" value="Unassembled WGS sequence"/>
</dbReference>
<keyword evidence="2" id="KW-1185">Reference proteome</keyword>
<evidence type="ECO:0000313" key="1">
    <source>
        <dbReference type="EMBL" id="KAK3700398.1"/>
    </source>
</evidence>
<sequence>MARPFKGYDPTAQTRHSFEYRKEPQKAFKTQVAKFKQQLDDLDELRMVWDLEEASDTEDSPSESSDTDSESEEAEWKQTLTSAKFGRRILLRANQQINVREVKQLNSLYHAEGLYLNKVHDTIISSVFAEQDPGNKVQSFRGTYAQVTHATDLITTARGTTLKSWRQTPCRWLFNLEHEMLLEKFFKSCQLPNEGEKLMLSVVCDVDLLWVRKWFEEKQDQDQEFRFPASAAQDKAHKHEEAGSS</sequence>
<gene>
    <name evidence="1" type="ORF">LTR37_016009</name>
</gene>
<evidence type="ECO:0000313" key="2">
    <source>
        <dbReference type="Proteomes" id="UP001281147"/>
    </source>
</evidence>
<proteinExistence type="predicted"/>
<accession>A0ACC3MQB2</accession>
<protein>
    <submittedName>
        <fullName evidence="1">Uncharacterized protein</fullName>
    </submittedName>
</protein>
<reference evidence="1" key="1">
    <citation type="submission" date="2023-07" db="EMBL/GenBank/DDBJ databases">
        <title>Black Yeasts Isolated from many extreme environments.</title>
        <authorList>
            <person name="Coleine C."/>
            <person name="Stajich J.E."/>
            <person name="Selbmann L."/>
        </authorList>
    </citation>
    <scope>NUCLEOTIDE SEQUENCE</scope>
    <source>
        <strain evidence="1">CCFEE 5714</strain>
    </source>
</reference>
<dbReference type="EMBL" id="JAUTXU010000186">
    <property type="protein sequence ID" value="KAK3700398.1"/>
    <property type="molecule type" value="Genomic_DNA"/>
</dbReference>
<organism evidence="1 2">
    <name type="scientific">Vermiconidia calcicola</name>
    <dbReference type="NCBI Taxonomy" id="1690605"/>
    <lineage>
        <taxon>Eukaryota</taxon>
        <taxon>Fungi</taxon>
        <taxon>Dikarya</taxon>
        <taxon>Ascomycota</taxon>
        <taxon>Pezizomycotina</taxon>
        <taxon>Dothideomycetes</taxon>
        <taxon>Dothideomycetidae</taxon>
        <taxon>Mycosphaerellales</taxon>
        <taxon>Extremaceae</taxon>
        <taxon>Vermiconidia</taxon>
    </lineage>
</organism>